<evidence type="ECO:0000259" key="3">
    <source>
        <dbReference type="PROSITE" id="PS50137"/>
    </source>
</evidence>
<feature type="compositionally biased region" description="Basic and acidic residues" evidence="2">
    <location>
        <begin position="32"/>
        <end position="48"/>
    </location>
</feature>
<dbReference type="EMBL" id="BBIY01000014">
    <property type="protein sequence ID" value="GAK73705.1"/>
    <property type="molecule type" value="Genomic_DNA"/>
</dbReference>
<reference evidence="5" key="1">
    <citation type="journal article" date="2014" name="Genome Announc.">
        <title>Draft Genome Sequence of ''Candidatus Phytoplasma asteris'' Strain OY-V, an Unculturable Plant-Pathogenic Bacterium.</title>
        <authorList>
            <person name="Kakizawa S."/>
            <person name="Makino A."/>
            <person name="Ishii Y."/>
            <person name="Tamaki H."/>
            <person name="Kamagata Y."/>
        </authorList>
    </citation>
    <scope>NUCLEOTIDE SEQUENCE [LARGE SCALE GENOMIC DNA]</scope>
    <source>
        <strain evidence="5">OY-V</strain>
    </source>
</reference>
<dbReference type="Pfam" id="PF00035">
    <property type="entry name" value="dsrm"/>
    <property type="match status" value="1"/>
</dbReference>
<gene>
    <name evidence="4" type="primary">rnc</name>
    <name evidence="4" type="ORF">OYV_01840</name>
</gene>
<reference evidence="4 5" key="2">
    <citation type="journal article" date="2014" name="Genome Announc.">
        <title>Draft Genome Sequence of 'Candidatus Phytoplasma asteris' Strain OY-V, an Unculturable Plant-Pathogenic Bacterium.</title>
        <authorList>
            <person name="Kakizawa S."/>
            <person name="Makino A."/>
            <person name="Ishii Y."/>
            <person name="Tamaki H."/>
            <person name="Kamagata Y."/>
        </authorList>
    </citation>
    <scope>NUCLEOTIDE SEQUENCE [LARGE SCALE GENOMIC DNA]</scope>
    <source>
        <strain evidence="4 5">OY-V</strain>
    </source>
</reference>
<feature type="non-terminal residue" evidence="4">
    <location>
        <position position="1"/>
    </location>
</feature>
<comment type="caution">
    <text evidence="4">The sequence shown here is derived from an EMBL/GenBank/DDBJ whole genome shotgun (WGS) entry which is preliminary data.</text>
</comment>
<feature type="region of interest" description="Disordered" evidence="2">
    <location>
        <begin position="1"/>
        <end position="48"/>
    </location>
</feature>
<evidence type="ECO:0000313" key="4">
    <source>
        <dbReference type="EMBL" id="GAK73705.1"/>
    </source>
</evidence>
<evidence type="ECO:0000256" key="2">
    <source>
        <dbReference type="SAM" id="MobiDB-lite"/>
    </source>
</evidence>
<proteinExistence type="predicted"/>
<dbReference type="InterPro" id="IPR014720">
    <property type="entry name" value="dsRBD_dom"/>
</dbReference>
<dbReference type="Proteomes" id="UP000028900">
    <property type="component" value="Unassembled WGS sequence"/>
</dbReference>
<evidence type="ECO:0000256" key="1">
    <source>
        <dbReference type="PROSITE-ProRule" id="PRU00266"/>
    </source>
</evidence>
<dbReference type="SUPFAM" id="SSF54768">
    <property type="entry name" value="dsRNA-binding domain-like"/>
    <property type="match status" value="1"/>
</dbReference>
<organism evidence="4 5">
    <name type="scientific">'Chrysanthemum coronarium' phytoplasma</name>
    <dbReference type="NCBI Taxonomy" id="1520703"/>
    <lineage>
        <taxon>Bacteria</taxon>
        <taxon>Bacillati</taxon>
        <taxon>Mycoplasmatota</taxon>
        <taxon>Mollicutes</taxon>
        <taxon>Acholeplasmatales</taxon>
        <taxon>Acholeplasmataceae</taxon>
        <taxon>Candidatus Phytoplasma</taxon>
        <taxon>16SrI (Aster yellows group)</taxon>
    </lineage>
</organism>
<feature type="domain" description="DRBM" evidence="3">
    <location>
        <begin position="1"/>
        <end position="32"/>
    </location>
</feature>
<keyword evidence="5" id="KW-1185">Reference proteome</keyword>
<dbReference type="PROSITE" id="PS50137">
    <property type="entry name" value="DS_RBD"/>
    <property type="match status" value="1"/>
</dbReference>
<protein>
    <submittedName>
        <fullName evidence="4">DsRNA-specific ribonuclease</fullName>
    </submittedName>
</protein>
<accession>A0ABQ0J283</accession>
<dbReference type="RefSeq" id="WP_042067738.1">
    <property type="nucleotide sequence ID" value="NZ_BBIY01000014.1"/>
</dbReference>
<evidence type="ECO:0000313" key="5">
    <source>
        <dbReference type="Proteomes" id="UP000028900"/>
    </source>
</evidence>
<name>A0ABQ0J283_9MOLU</name>
<keyword evidence="1" id="KW-0694">RNA-binding</keyword>
<dbReference type="Gene3D" id="3.30.160.20">
    <property type="match status" value="1"/>
</dbReference>
<sequence length="48" mass="5155">YLEKNLLGTGEGSTKKAAEQKAAQQALSKVAKPKDLLNNKGGKEKELQ</sequence>